<proteinExistence type="predicted"/>
<comment type="subcellular location">
    <subcellularLocation>
        <location evidence="1">Membrane</location>
        <topology evidence="1">Multi-pass membrane protein</topology>
    </subcellularLocation>
</comment>
<name>A0A167Q184_CALVF</name>
<feature type="transmembrane region" description="Helical" evidence="5">
    <location>
        <begin position="82"/>
        <end position="102"/>
    </location>
</feature>
<evidence type="ECO:0000256" key="3">
    <source>
        <dbReference type="ARBA" id="ARBA00022989"/>
    </source>
</evidence>
<feature type="transmembrane region" description="Helical" evidence="5">
    <location>
        <begin position="57"/>
        <end position="75"/>
    </location>
</feature>
<feature type="transmembrane region" description="Helical" evidence="5">
    <location>
        <begin position="12"/>
        <end position="37"/>
    </location>
</feature>
<keyword evidence="7" id="KW-1185">Reference proteome</keyword>
<dbReference type="OrthoDB" id="2585651at2759"/>
<organism evidence="6 7">
    <name type="scientific">Calocera viscosa (strain TUFC12733)</name>
    <dbReference type="NCBI Taxonomy" id="1330018"/>
    <lineage>
        <taxon>Eukaryota</taxon>
        <taxon>Fungi</taxon>
        <taxon>Dikarya</taxon>
        <taxon>Basidiomycota</taxon>
        <taxon>Agaricomycotina</taxon>
        <taxon>Dacrymycetes</taxon>
        <taxon>Dacrymycetales</taxon>
        <taxon>Dacrymycetaceae</taxon>
        <taxon>Calocera</taxon>
    </lineage>
</organism>
<reference evidence="6 7" key="1">
    <citation type="journal article" date="2016" name="Mol. Biol. Evol.">
        <title>Comparative Genomics of Early-Diverging Mushroom-Forming Fungi Provides Insights into the Origins of Lignocellulose Decay Capabilities.</title>
        <authorList>
            <person name="Nagy L.G."/>
            <person name="Riley R."/>
            <person name="Tritt A."/>
            <person name="Adam C."/>
            <person name="Daum C."/>
            <person name="Floudas D."/>
            <person name="Sun H."/>
            <person name="Yadav J.S."/>
            <person name="Pangilinan J."/>
            <person name="Larsson K.H."/>
            <person name="Matsuura K."/>
            <person name="Barry K."/>
            <person name="Labutti K."/>
            <person name="Kuo R."/>
            <person name="Ohm R.A."/>
            <person name="Bhattacharya S.S."/>
            <person name="Shirouzu T."/>
            <person name="Yoshinaga Y."/>
            <person name="Martin F.M."/>
            <person name="Grigoriev I.V."/>
            <person name="Hibbett D.S."/>
        </authorList>
    </citation>
    <scope>NUCLEOTIDE SEQUENCE [LARGE SCALE GENOMIC DNA]</scope>
    <source>
        <strain evidence="6 7">TUFC12733</strain>
    </source>
</reference>
<dbReference type="EMBL" id="KV417272">
    <property type="protein sequence ID" value="KZO99317.1"/>
    <property type="molecule type" value="Genomic_DNA"/>
</dbReference>
<evidence type="ECO:0000313" key="6">
    <source>
        <dbReference type="EMBL" id="KZO99317.1"/>
    </source>
</evidence>
<keyword evidence="3 5" id="KW-1133">Transmembrane helix</keyword>
<evidence type="ECO:0000313" key="7">
    <source>
        <dbReference type="Proteomes" id="UP000076738"/>
    </source>
</evidence>
<keyword evidence="4 5" id="KW-0472">Membrane</keyword>
<gene>
    <name evidence="6" type="ORF">CALVIDRAFT_553261</name>
</gene>
<evidence type="ECO:0000256" key="1">
    <source>
        <dbReference type="ARBA" id="ARBA00004141"/>
    </source>
</evidence>
<accession>A0A167Q184</accession>
<evidence type="ECO:0000256" key="5">
    <source>
        <dbReference type="SAM" id="Phobius"/>
    </source>
</evidence>
<dbReference type="Pfam" id="PF08592">
    <property type="entry name" value="Anthrone_oxy"/>
    <property type="match status" value="1"/>
</dbReference>
<dbReference type="InterPro" id="IPR013901">
    <property type="entry name" value="Anthrone_oxy"/>
</dbReference>
<evidence type="ECO:0008006" key="8">
    <source>
        <dbReference type="Google" id="ProtNLM"/>
    </source>
</evidence>
<dbReference type="AlphaFoldDB" id="A0A167Q184"/>
<keyword evidence="2 5" id="KW-0812">Transmembrane</keyword>
<dbReference type="Proteomes" id="UP000076738">
    <property type="component" value="Unassembled WGS sequence"/>
</dbReference>
<sequence length="167" mass="17170">MSDTTTRVVQAVALGSSSFLAGFITTFSVSIPAISLAPPPTAAQIWRALFNAGKGRAPYIALLSTASYAYLAYHASSTSERAALAAASACVIAIVPYTAIAMSGTNGRLLELAARGSKGGNGEQAGLKEPSAEEVGALLRKWTGLNYVRAMGPAIAAAVGFWVVFGW</sequence>
<evidence type="ECO:0000256" key="4">
    <source>
        <dbReference type="ARBA" id="ARBA00023136"/>
    </source>
</evidence>
<dbReference type="PANTHER" id="PTHR35042:SF1">
    <property type="entry name" value="DUF1772-DOMAIN-CONTAINING PROTEIN"/>
    <property type="match status" value="1"/>
</dbReference>
<dbReference type="GO" id="GO:0016020">
    <property type="term" value="C:membrane"/>
    <property type="evidence" value="ECO:0007669"/>
    <property type="project" value="UniProtKB-SubCell"/>
</dbReference>
<evidence type="ECO:0000256" key="2">
    <source>
        <dbReference type="ARBA" id="ARBA00022692"/>
    </source>
</evidence>
<protein>
    <recommendedName>
        <fullName evidence="8">DUF1772-domain-containing protein</fullName>
    </recommendedName>
</protein>
<feature type="transmembrane region" description="Helical" evidence="5">
    <location>
        <begin position="147"/>
        <end position="165"/>
    </location>
</feature>
<dbReference type="PANTHER" id="PTHR35042">
    <property type="entry name" value="ANTHRONE OXYGENASE ENCC"/>
    <property type="match status" value="1"/>
</dbReference>